<gene>
    <name evidence="2" type="ORF">EXN66_Car013943</name>
</gene>
<feature type="compositionally biased region" description="Basic residues" evidence="1">
    <location>
        <begin position="27"/>
        <end position="39"/>
    </location>
</feature>
<name>A0A6G1Q6W9_CHAAH</name>
<accession>A0A6G1Q6W9</accession>
<organism evidence="2 3">
    <name type="scientific">Channa argus</name>
    <name type="common">Northern snakehead</name>
    <name type="synonym">Ophicephalus argus</name>
    <dbReference type="NCBI Taxonomy" id="215402"/>
    <lineage>
        <taxon>Eukaryota</taxon>
        <taxon>Metazoa</taxon>
        <taxon>Chordata</taxon>
        <taxon>Craniata</taxon>
        <taxon>Vertebrata</taxon>
        <taxon>Euteleostomi</taxon>
        <taxon>Actinopterygii</taxon>
        <taxon>Neopterygii</taxon>
        <taxon>Teleostei</taxon>
        <taxon>Neoteleostei</taxon>
        <taxon>Acanthomorphata</taxon>
        <taxon>Anabantaria</taxon>
        <taxon>Anabantiformes</taxon>
        <taxon>Channoidei</taxon>
        <taxon>Channidae</taxon>
        <taxon>Channa</taxon>
    </lineage>
</organism>
<reference evidence="3" key="2">
    <citation type="submission" date="2019-02" db="EMBL/GenBank/DDBJ databases">
        <title>Opniocepnalus argus Var Kimnra genome.</title>
        <authorList>
            <person name="Zhou C."/>
            <person name="Xiao S."/>
        </authorList>
    </citation>
    <scope>NUCLEOTIDE SEQUENCE [LARGE SCALE GENOMIC DNA]</scope>
</reference>
<sequence>MRKQKADEMTVGAETITDDITYSDVKIRRHKHHQQKSSRRSKETDPAAVYSTVRTTTLQ</sequence>
<reference evidence="2 3" key="1">
    <citation type="submission" date="2019-02" db="EMBL/GenBank/DDBJ databases">
        <title>Opniocepnalus argus genome.</title>
        <authorList>
            <person name="Zhou C."/>
            <person name="Xiao S."/>
        </authorList>
    </citation>
    <scope>NUCLEOTIDE SEQUENCE [LARGE SCALE GENOMIC DNA]</scope>
    <source>
        <strain evidence="2">OARG1902GOOAL</strain>
        <tissue evidence="2">Muscle</tissue>
    </source>
</reference>
<dbReference type="AlphaFoldDB" id="A0A6G1Q6W9"/>
<feature type="region of interest" description="Disordered" evidence="1">
    <location>
        <begin position="26"/>
        <end position="59"/>
    </location>
</feature>
<keyword evidence="3" id="KW-1185">Reference proteome</keyword>
<evidence type="ECO:0000256" key="1">
    <source>
        <dbReference type="SAM" id="MobiDB-lite"/>
    </source>
</evidence>
<dbReference type="EMBL" id="CM015724">
    <property type="protein sequence ID" value="KAF3698262.1"/>
    <property type="molecule type" value="Genomic_DNA"/>
</dbReference>
<evidence type="ECO:0000313" key="2">
    <source>
        <dbReference type="EMBL" id="KAF3698262.1"/>
    </source>
</evidence>
<dbReference type="Proteomes" id="UP000503349">
    <property type="component" value="Chromosome 13"/>
</dbReference>
<evidence type="ECO:0000313" key="3">
    <source>
        <dbReference type="Proteomes" id="UP000503349"/>
    </source>
</evidence>
<proteinExistence type="predicted"/>
<protein>
    <submittedName>
        <fullName evidence="2">Uncharacterized protein</fullName>
    </submittedName>
</protein>